<evidence type="ECO:0000313" key="2">
    <source>
        <dbReference type="Proteomes" id="UP000586827"/>
    </source>
</evidence>
<accession>A0A849CIP0</accession>
<name>A0A849CIP0_9NOCA</name>
<dbReference type="RefSeq" id="WP_067521762.1">
    <property type="nucleotide sequence ID" value="NZ_JABELX010000011.1"/>
</dbReference>
<comment type="caution">
    <text evidence="1">The sequence shown here is derived from an EMBL/GenBank/DDBJ whole genome shotgun (WGS) entry which is preliminary data.</text>
</comment>
<organism evidence="1 2">
    <name type="scientific">Nocardia uniformis</name>
    <dbReference type="NCBI Taxonomy" id="53432"/>
    <lineage>
        <taxon>Bacteria</taxon>
        <taxon>Bacillati</taxon>
        <taxon>Actinomycetota</taxon>
        <taxon>Actinomycetes</taxon>
        <taxon>Mycobacteriales</taxon>
        <taxon>Nocardiaceae</taxon>
        <taxon>Nocardia</taxon>
    </lineage>
</organism>
<evidence type="ECO:0000313" key="1">
    <source>
        <dbReference type="EMBL" id="NNH73861.1"/>
    </source>
</evidence>
<evidence type="ECO:0008006" key="3">
    <source>
        <dbReference type="Google" id="ProtNLM"/>
    </source>
</evidence>
<sequence>MKVAPDIRLDALRGSAPRLRYNARSLAALENNPRCTLRAVLDTSGSDKAAIADHAGYPTPFGRSIFAITRGNSFEKMVKDNGCAELLRVLREVLELPIPQVGYRDLNDVGGDSSLSARYTKTESLLVAAARGKGNGHLYDHPLLRMEVGGHPVYLEPDLVAFKFGDRLYVVEIKSFPVVDGQADAALVKSATTQACAYILALRAMLTAAGIDDPDIVSDKIVLIGPKNFTNRPTGAFVDARNQVNNLARQLSRIGRIGDLLDLLPDGLTFDLSPDESGRPQRPRDELLAALDAVPASYRPDCLSHCEMAYFCRSRARAAGSLDVLGSIVTEPLGGIDTVTMALGLARGAIEPNDEQVEMAVALRHAARLRAELIGAVGNTSIGSSR</sequence>
<proteinExistence type="predicted"/>
<dbReference type="EMBL" id="JABELX010000011">
    <property type="protein sequence ID" value="NNH73861.1"/>
    <property type="molecule type" value="Genomic_DNA"/>
</dbReference>
<keyword evidence="2" id="KW-1185">Reference proteome</keyword>
<protein>
    <recommendedName>
        <fullName evidence="3">Secreted protein</fullName>
    </recommendedName>
</protein>
<reference evidence="1 2" key="1">
    <citation type="submission" date="2020-05" db="EMBL/GenBank/DDBJ databases">
        <title>MicrobeNet Type strains.</title>
        <authorList>
            <person name="Nicholson A.C."/>
        </authorList>
    </citation>
    <scope>NUCLEOTIDE SEQUENCE [LARGE SCALE GENOMIC DNA]</scope>
    <source>
        <strain evidence="1 2">JCM 3224</strain>
    </source>
</reference>
<dbReference type="AlphaFoldDB" id="A0A849CIP0"/>
<dbReference type="Proteomes" id="UP000586827">
    <property type="component" value="Unassembled WGS sequence"/>
</dbReference>
<gene>
    <name evidence="1" type="ORF">HLB23_29080</name>
</gene>